<evidence type="ECO:0000313" key="4">
    <source>
        <dbReference type="Proteomes" id="UP001385951"/>
    </source>
</evidence>
<organism evidence="3 4">
    <name type="scientific">Cerrena zonata</name>
    <dbReference type="NCBI Taxonomy" id="2478898"/>
    <lineage>
        <taxon>Eukaryota</taxon>
        <taxon>Fungi</taxon>
        <taxon>Dikarya</taxon>
        <taxon>Basidiomycota</taxon>
        <taxon>Agaricomycotina</taxon>
        <taxon>Agaricomycetes</taxon>
        <taxon>Polyporales</taxon>
        <taxon>Cerrenaceae</taxon>
        <taxon>Cerrena</taxon>
    </lineage>
</organism>
<evidence type="ECO:0000313" key="3">
    <source>
        <dbReference type="EMBL" id="KAK7692755.1"/>
    </source>
</evidence>
<evidence type="ECO:0008006" key="5">
    <source>
        <dbReference type="Google" id="ProtNLM"/>
    </source>
</evidence>
<dbReference type="Proteomes" id="UP001385951">
    <property type="component" value="Unassembled WGS sequence"/>
</dbReference>
<keyword evidence="2" id="KW-1133">Transmembrane helix</keyword>
<dbReference type="Pfam" id="PF10164">
    <property type="entry name" value="BRI3"/>
    <property type="match status" value="1"/>
</dbReference>
<proteinExistence type="predicted"/>
<gene>
    <name evidence="3" type="ORF">QCA50_004388</name>
</gene>
<feature type="transmembrane region" description="Helical" evidence="2">
    <location>
        <begin position="120"/>
        <end position="141"/>
    </location>
</feature>
<dbReference type="EMBL" id="JASBNA010000004">
    <property type="protein sequence ID" value="KAK7692755.1"/>
    <property type="molecule type" value="Genomic_DNA"/>
</dbReference>
<accession>A0AAW0GTU7</accession>
<name>A0AAW0GTU7_9APHY</name>
<keyword evidence="2" id="KW-0812">Transmembrane</keyword>
<protein>
    <recommendedName>
        <fullName evidence="5">Brain protein I3</fullName>
    </recommendedName>
</protein>
<feature type="compositionally biased region" description="Low complexity" evidence="1">
    <location>
        <begin position="62"/>
        <end position="75"/>
    </location>
</feature>
<keyword evidence="4" id="KW-1185">Reference proteome</keyword>
<dbReference type="AlphaFoldDB" id="A0AAW0GTU7"/>
<evidence type="ECO:0000256" key="2">
    <source>
        <dbReference type="SAM" id="Phobius"/>
    </source>
</evidence>
<sequence>MIVNDNLDYNKMVAQNDGLPTYDMATGQLDRPYTYDTSTQGRDVKVPPPTFEQYDNPPFPAPQLAGPSSPAAPSVPRMPPTTVYNYVNPQTGEHVASLLPPGHPAMICLQQGQHVRETKYGLLGVLAAVFWFPLGIGLCLLDKRVKCKRCGVSIHEGLCN</sequence>
<feature type="region of interest" description="Disordered" evidence="1">
    <location>
        <begin position="33"/>
        <end position="75"/>
    </location>
</feature>
<evidence type="ECO:0000256" key="1">
    <source>
        <dbReference type="SAM" id="MobiDB-lite"/>
    </source>
</evidence>
<keyword evidence="2" id="KW-0472">Membrane</keyword>
<dbReference type="InterPro" id="IPR019317">
    <property type="entry name" value="BRI3"/>
</dbReference>
<reference evidence="3 4" key="1">
    <citation type="submission" date="2022-09" db="EMBL/GenBank/DDBJ databases">
        <authorList>
            <person name="Palmer J.M."/>
        </authorList>
    </citation>
    <scope>NUCLEOTIDE SEQUENCE [LARGE SCALE GENOMIC DNA]</scope>
    <source>
        <strain evidence="3 4">DSM 7382</strain>
    </source>
</reference>
<comment type="caution">
    <text evidence="3">The sequence shown here is derived from an EMBL/GenBank/DDBJ whole genome shotgun (WGS) entry which is preliminary data.</text>
</comment>